<evidence type="ECO:0000313" key="3">
    <source>
        <dbReference type="EMBL" id="SQC92189.1"/>
    </source>
</evidence>
<evidence type="ECO:0000313" key="4">
    <source>
        <dbReference type="Proteomes" id="UP000251197"/>
    </source>
</evidence>
<keyword evidence="2" id="KW-0472">Membrane</keyword>
<protein>
    <submittedName>
        <fullName evidence="3">Uncharacterized protein</fullName>
    </submittedName>
</protein>
<evidence type="ECO:0000256" key="2">
    <source>
        <dbReference type="SAM" id="Phobius"/>
    </source>
</evidence>
<keyword evidence="2" id="KW-1133">Transmembrane helix</keyword>
<dbReference type="AlphaFoldDB" id="A0A2X3L0C3"/>
<reference evidence="3 4" key="1">
    <citation type="submission" date="2018-06" db="EMBL/GenBank/DDBJ databases">
        <authorList>
            <consortium name="Pathogen Informatics"/>
            <person name="Doyle S."/>
        </authorList>
    </citation>
    <scope>NUCLEOTIDE SEQUENCE [LARGE SCALE GENOMIC DNA]</scope>
    <source>
        <strain evidence="3 4">NCTC12120</strain>
    </source>
</reference>
<gene>
    <name evidence="3" type="ORF">NCTC12120_05381</name>
</gene>
<dbReference type="Proteomes" id="UP000251197">
    <property type="component" value="Unassembled WGS sequence"/>
</dbReference>
<accession>A0A2X3L0C3</accession>
<name>A0A2X3L0C3_9ENTR</name>
<dbReference type="EMBL" id="UAVU01000009">
    <property type="protein sequence ID" value="SQC92189.1"/>
    <property type="molecule type" value="Genomic_DNA"/>
</dbReference>
<feature type="transmembrane region" description="Helical" evidence="2">
    <location>
        <begin position="30"/>
        <end position="52"/>
    </location>
</feature>
<evidence type="ECO:0000256" key="1">
    <source>
        <dbReference type="SAM" id="MobiDB-lite"/>
    </source>
</evidence>
<keyword evidence="2" id="KW-0812">Transmembrane</keyword>
<feature type="region of interest" description="Disordered" evidence="1">
    <location>
        <begin position="1"/>
        <end position="20"/>
    </location>
</feature>
<sequence>MTGLMATTSRKSAINSSPGQPLSEYMDAELAWNTVAALSYLTFCTSVVFSLVRQGGTVGTPRAENLFLTCWLTCASGVRKDDVWAAGGISDFA</sequence>
<organism evidence="3 4">
    <name type="scientific">Cedecea neteri</name>
    <dbReference type="NCBI Taxonomy" id="158822"/>
    <lineage>
        <taxon>Bacteria</taxon>
        <taxon>Pseudomonadati</taxon>
        <taxon>Pseudomonadota</taxon>
        <taxon>Gammaproteobacteria</taxon>
        <taxon>Enterobacterales</taxon>
        <taxon>Enterobacteriaceae</taxon>
        <taxon>Cedecea</taxon>
    </lineage>
</organism>
<proteinExistence type="predicted"/>